<feature type="domain" description="Urease" evidence="2">
    <location>
        <begin position="45"/>
        <end position="84"/>
    </location>
</feature>
<gene>
    <name evidence="3" type="ORF">D8674_042094</name>
</gene>
<dbReference type="PROSITE" id="PS51368">
    <property type="entry name" value="UREASE_3"/>
    <property type="match status" value="2"/>
</dbReference>
<dbReference type="SUPFAM" id="SSF51338">
    <property type="entry name" value="Composite domain of metallo-dependent hydrolases"/>
    <property type="match status" value="1"/>
</dbReference>
<dbReference type="Gene3D" id="3.20.20.140">
    <property type="entry name" value="Metal-dependent hydrolases"/>
    <property type="match status" value="1"/>
</dbReference>
<proteinExistence type="predicted"/>
<name>A0A5N5H0U5_9ROSA</name>
<sequence length="84" mass="8992">MHGILRAGAMGLKLHEDWGSTPAAIDNCLAVGDQYDIQVMGRIGEVGKLADLVLWKPSFFGAKPEMVIKGGAIAWANMGDPLNR</sequence>
<feature type="binding site" evidence="1">
    <location>
        <position position="15"/>
    </location>
    <ligand>
        <name>substrate</name>
    </ligand>
</feature>
<dbReference type="GO" id="GO:0016151">
    <property type="term" value="F:nickel cation binding"/>
    <property type="evidence" value="ECO:0007669"/>
    <property type="project" value="InterPro"/>
</dbReference>
<evidence type="ECO:0000259" key="2">
    <source>
        <dbReference type="PROSITE" id="PS51368"/>
    </source>
</evidence>
<comment type="caution">
    <text evidence="1">Lacks conserved residue(s) required for the propagation of feature annotation.</text>
</comment>
<comment type="caution">
    <text evidence="3">The sequence shown here is derived from an EMBL/GenBank/DDBJ whole genome shotgun (WGS) entry which is preliminary data.</text>
</comment>
<dbReference type="InterPro" id="IPR032466">
    <property type="entry name" value="Metal_Hydrolase"/>
</dbReference>
<dbReference type="PANTHER" id="PTHR43440:SF1">
    <property type="entry name" value="UREASE"/>
    <property type="match status" value="1"/>
</dbReference>
<evidence type="ECO:0000256" key="1">
    <source>
        <dbReference type="PROSITE-ProRule" id="PRU00700"/>
    </source>
</evidence>
<dbReference type="InterPro" id="IPR017951">
    <property type="entry name" value="Urease_asu_c"/>
</dbReference>
<reference evidence="3 4" key="1">
    <citation type="submission" date="2019-09" db="EMBL/GenBank/DDBJ databases">
        <authorList>
            <person name="Ou C."/>
        </authorList>
    </citation>
    <scope>NUCLEOTIDE SEQUENCE [LARGE SCALE GENOMIC DNA]</scope>
    <source>
        <strain evidence="3">S2</strain>
        <tissue evidence="3">Leaf</tissue>
    </source>
</reference>
<dbReference type="PANTHER" id="PTHR43440">
    <property type="entry name" value="UREASE"/>
    <property type="match status" value="1"/>
</dbReference>
<dbReference type="SUPFAM" id="SSF51556">
    <property type="entry name" value="Metallo-dependent hydrolases"/>
    <property type="match status" value="1"/>
</dbReference>
<evidence type="ECO:0000313" key="4">
    <source>
        <dbReference type="Proteomes" id="UP000327157"/>
    </source>
</evidence>
<accession>A0A5N5H0U5</accession>
<feature type="domain" description="Urease" evidence="2">
    <location>
        <begin position="1"/>
        <end position="40"/>
    </location>
</feature>
<reference evidence="3 4" key="2">
    <citation type="submission" date="2019-11" db="EMBL/GenBank/DDBJ databases">
        <title>A de novo genome assembly of a pear dwarfing rootstock.</title>
        <authorList>
            <person name="Wang F."/>
            <person name="Wang J."/>
            <person name="Li S."/>
            <person name="Zhang Y."/>
            <person name="Fang M."/>
            <person name="Ma L."/>
            <person name="Zhao Y."/>
            <person name="Jiang S."/>
        </authorList>
    </citation>
    <scope>NUCLEOTIDE SEQUENCE [LARGE SCALE GENOMIC DNA]</scope>
    <source>
        <strain evidence="3">S2</strain>
        <tissue evidence="3">Leaf</tissue>
    </source>
</reference>
<dbReference type="OrthoDB" id="1708534at2759"/>
<evidence type="ECO:0000313" key="3">
    <source>
        <dbReference type="EMBL" id="KAB2620383.1"/>
    </source>
</evidence>
<organism evidence="3 4">
    <name type="scientific">Pyrus ussuriensis x Pyrus communis</name>
    <dbReference type="NCBI Taxonomy" id="2448454"/>
    <lineage>
        <taxon>Eukaryota</taxon>
        <taxon>Viridiplantae</taxon>
        <taxon>Streptophyta</taxon>
        <taxon>Embryophyta</taxon>
        <taxon>Tracheophyta</taxon>
        <taxon>Spermatophyta</taxon>
        <taxon>Magnoliopsida</taxon>
        <taxon>eudicotyledons</taxon>
        <taxon>Gunneridae</taxon>
        <taxon>Pentapetalae</taxon>
        <taxon>rosids</taxon>
        <taxon>fabids</taxon>
        <taxon>Rosales</taxon>
        <taxon>Rosaceae</taxon>
        <taxon>Amygdaloideae</taxon>
        <taxon>Maleae</taxon>
        <taxon>Pyrus</taxon>
    </lineage>
</organism>
<dbReference type="Proteomes" id="UP000327157">
    <property type="component" value="Unassembled WGS sequence"/>
</dbReference>
<dbReference type="InterPro" id="IPR011059">
    <property type="entry name" value="Metal-dep_hydrolase_composite"/>
</dbReference>
<keyword evidence="4" id="KW-1185">Reference proteome</keyword>
<dbReference type="EMBL" id="SMOL01000335">
    <property type="protein sequence ID" value="KAB2620383.1"/>
    <property type="molecule type" value="Genomic_DNA"/>
</dbReference>
<protein>
    <submittedName>
        <fullName evidence="3">Urease</fullName>
    </submittedName>
</protein>
<dbReference type="InterPro" id="IPR050112">
    <property type="entry name" value="Urease_alpha_subunit"/>
</dbReference>
<dbReference type="GO" id="GO:0009039">
    <property type="term" value="F:urease activity"/>
    <property type="evidence" value="ECO:0007669"/>
    <property type="project" value="InterPro"/>
</dbReference>
<dbReference type="AlphaFoldDB" id="A0A5N5H0U5"/>